<name>A0A0H3ZR68_VIBSP</name>
<evidence type="ECO:0000313" key="1">
    <source>
        <dbReference type="EMBL" id="AKN36081.1"/>
    </source>
</evidence>
<reference evidence="1" key="1">
    <citation type="journal article" date="2015" name="MBio">
        <title>Eco-Evolutionary Dynamics of Episomes among Ecologically Cohesive Bacterial Populations.</title>
        <authorList>
            <person name="Xue H."/>
            <person name="Cordero O.X."/>
            <person name="Camas F.M."/>
            <person name="Trimble W."/>
            <person name="Meyer F."/>
            <person name="Guglielmini J."/>
            <person name="Rocha E.P."/>
            <person name="Polz M.F."/>
        </authorList>
    </citation>
    <scope>NUCLEOTIDE SEQUENCE</scope>
    <source>
        <strain evidence="1">5S_235</strain>
    </source>
</reference>
<protein>
    <submittedName>
        <fullName evidence="1">Uncharacterized protein</fullName>
    </submittedName>
</protein>
<accession>A0A0H3ZR68</accession>
<sequence length="37" mass="4320">MVITLEANHLKHVFGQKRVKLKTLIHLTDIRKSILKP</sequence>
<organism evidence="1">
    <name type="scientific">Vibrio splendidus</name>
    <dbReference type="NCBI Taxonomy" id="29497"/>
    <lineage>
        <taxon>Bacteria</taxon>
        <taxon>Pseudomonadati</taxon>
        <taxon>Pseudomonadota</taxon>
        <taxon>Gammaproteobacteria</taxon>
        <taxon>Vibrionales</taxon>
        <taxon>Vibrionaceae</taxon>
        <taxon>Vibrio</taxon>
    </lineage>
</organism>
<dbReference type="AlphaFoldDB" id="A0A0H3ZR68"/>
<dbReference type="EMBL" id="KP795467">
    <property type="protein sequence ID" value="AKN36081.1"/>
    <property type="molecule type" value="Genomic_DNA"/>
</dbReference>
<proteinExistence type="predicted"/>